<evidence type="ECO:0000256" key="2">
    <source>
        <dbReference type="ARBA" id="ARBA00007367"/>
    </source>
</evidence>
<evidence type="ECO:0000256" key="10">
    <source>
        <dbReference type="ARBA" id="ARBA00023136"/>
    </source>
</evidence>
<evidence type="ECO:0000313" key="15">
    <source>
        <dbReference type="Proteomes" id="UP000832011"/>
    </source>
</evidence>
<keyword evidence="4" id="KW-0050">Antiport</keyword>
<keyword evidence="8" id="KW-0915">Sodium</keyword>
<feature type="transmembrane region" description="Helical" evidence="12">
    <location>
        <begin position="323"/>
        <end position="349"/>
    </location>
</feature>
<keyword evidence="11" id="KW-0739">Sodium transport</keyword>
<feature type="transmembrane region" description="Helical" evidence="12">
    <location>
        <begin position="140"/>
        <end position="158"/>
    </location>
</feature>
<feature type="transmembrane region" description="Helical" evidence="12">
    <location>
        <begin position="394"/>
        <end position="422"/>
    </location>
</feature>
<feature type="transmembrane region" description="Helical" evidence="12">
    <location>
        <begin position="361"/>
        <end position="382"/>
    </location>
</feature>
<keyword evidence="5" id="KW-1003">Cell membrane</keyword>
<evidence type="ECO:0000256" key="9">
    <source>
        <dbReference type="ARBA" id="ARBA00023065"/>
    </source>
</evidence>
<keyword evidence="6 12" id="KW-0812">Transmembrane</keyword>
<dbReference type="PANTHER" id="PTHR10110:SF195">
    <property type="entry name" value="NA(+)_H(+) ANTIPORTER NHAS2"/>
    <property type="match status" value="1"/>
</dbReference>
<comment type="similarity">
    <text evidence="2">Belongs to the monovalent cation:proton antiporter 1 (CPA1) transporter (TC 2.A.36) family.</text>
</comment>
<evidence type="ECO:0000256" key="1">
    <source>
        <dbReference type="ARBA" id="ARBA00004651"/>
    </source>
</evidence>
<sequence>MGSYSFLQVFTVVFALSIATTLFNKRALGLPAAIGVPIVSAIFVFLLQWAVSLFGHNDYIHINIDEIEKAVRTFNFYDFLINGVICFILTSSALKFKITDLRAYFKPIAILASIALILCAIFFGLALYGYQVATGHKVGILVLLLLGAALGATDPIGIKGVLSSVKAPHHLMVKLEGESLFNDAVCIALFMAILGVIKGKDFTVGAALANLGYEIAVAVLIGWAFGWLVLRMLKGKHEMESLILSTAFLATGSYLVALYAHASGPIACVIGGLMVGNRWQEILSEQEVSEVNHFWHTVEGIINSFLFTLIGMELFIIDFHASLLIGGVVAFVILHICRFAANFLAFIPFRNVKSKSYHGSLTILSWGGVRGGISLALILAVANMPQLAHHSDILIGYTFICVLLSGLVCGLGLPGVMNAFYYNPDEPKTGFSGWYQRLCHKMNRSGLQYVVTEDANGKENIIVYNPECLATEPEEVTDVDGDGVVEINDAELAAKVRRLEDPNNF</sequence>
<feature type="transmembrane region" description="Helical" evidence="12">
    <location>
        <begin position="30"/>
        <end position="51"/>
    </location>
</feature>
<evidence type="ECO:0000256" key="11">
    <source>
        <dbReference type="ARBA" id="ARBA00023201"/>
    </source>
</evidence>
<feature type="domain" description="Cation/H+ exchanger transmembrane" evidence="13">
    <location>
        <begin position="18"/>
        <end position="414"/>
    </location>
</feature>
<feature type="transmembrane region" description="Helical" evidence="12">
    <location>
        <begin position="179"/>
        <end position="199"/>
    </location>
</feature>
<dbReference type="InterPro" id="IPR006153">
    <property type="entry name" value="Cation/H_exchanger_TM"/>
</dbReference>
<comment type="subcellular location">
    <subcellularLocation>
        <location evidence="1">Cell membrane</location>
        <topology evidence="1">Multi-pass membrane protein</topology>
    </subcellularLocation>
</comment>
<evidence type="ECO:0000256" key="4">
    <source>
        <dbReference type="ARBA" id="ARBA00022449"/>
    </source>
</evidence>
<keyword evidence="9" id="KW-0406">Ion transport</keyword>
<evidence type="ECO:0000256" key="5">
    <source>
        <dbReference type="ARBA" id="ARBA00022475"/>
    </source>
</evidence>
<dbReference type="EMBL" id="CP091511">
    <property type="protein sequence ID" value="UOO88697.1"/>
    <property type="molecule type" value="Genomic_DNA"/>
</dbReference>
<dbReference type="Pfam" id="PF00999">
    <property type="entry name" value="Na_H_Exchanger"/>
    <property type="match status" value="1"/>
</dbReference>
<feature type="transmembrane region" description="Helical" evidence="12">
    <location>
        <begin position="108"/>
        <end position="128"/>
    </location>
</feature>
<evidence type="ECO:0000256" key="7">
    <source>
        <dbReference type="ARBA" id="ARBA00022989"/>
    </source>
</evidence>
<name>A0ABY4DZG4_9NEIS</name>
<feature type="transmembrane region" description="Helical" evidence="12">
    <location>
        <begin position="211"/>
        <end position="230"/>
    </location>
</feature>
<evidence type="ECO:0000313" key="14">
    <source>
        <dbReference type="EMBL" id="UOO88697.1"/>
    </source>
</evidence>
<dbReference type="PANTHER" id="PTHR10110">
    <property type="entry name" value="SODIUM/HYDROGEN EXCHANGER"/>
    <property type="match status" value="1"/>
</dbReference>
<organism evidence="14 15">
    <name type="scientific">Vitreoscilla massiliensis</name>
    <dbReference type="NCBI Taxonomy" id="1689272"/>
    <lineage>
        <taxon>Bacteria</taxon>
        <taxon>Pseudomonadati</taxon>
        <taxon>Pseudomonadota</taxon>
        <taxon>Betaproteobacteria</taxon>
        <taxon>Neisseriales</taxon>
        <taxon>Neisseriaceae</taxon>
        <taxon>Vitreoscilla</taxon>
    </lineage>
</organism>
<dbReference type="RefSeq" id="WP_058357612.1">
    <property type="nucleotide sequence ID" value="NZ_CABKVG010000010.1"/>
</dbReference>
<keyword evidence="15" id="KW-1185">Reference proteome</keyword>
<dbReference type="Gene3D" id="6.10.140.1330">
    <property type="match status" value="1"/>
</dbReference>
<accession>A0ABY4DZG4</accession>
<proteinExistence type="inferred from homology"/>
<dbReference type="InterPro" id="IPR018422">
    <property type="entry name" value="Cation/H_exchanger_CPA1"/>
</dbReference>
<feature type="transmembrane region" description="Helical" evidence="12">
    <location>
        <begin position="79"/>
        <end position="96"/>
    </location>
</feature>
<reference evidence="14 15" key="1">
    <citation type="journal article" date="2022" name="Res Sq">
        <title>Evolution of multicellular longitudinally dividing oral cavity symbionts (Neisseriaceae).</title>
        <authorList>
            <person name="Nyongesa S."/>
            <person name="Weber P."/>
            <person name="Bernet E."/>
            <person name="Pullido F."/>
            <person name="Nieckarz M."/>
            <person name="Delaby M."/>
            <person name="Nieves C."/>
            <person name="Viehboeck T."/>
            <person name="Krause N."/>
            <person name="Rivera-Millot A."/>
            <person name="Nakamura A."/>
            <person name="Vischer N."/>
            <person name="VanNieuwenhze M."/>
            <person name="Brun Y."/>
            <person name="Cava F."/>
            <person name="Bulgheresi S."/>
            <person name="Veyrier F."/>
        </authorList>
    </citation>
    <scope>NUCLEOTIDE SEQUENCE [LARGE SCALE GENOMIC DNA]</scope>
    <source>
        <strain evidence="14 15">SN4</strain>
    </source>
</reference>
<keyword evidence="10 12" id="KW-0472">Membrane</keyword>
<evidence type="ECO:0000256" key="3">
    <source>
        <dbReference type="ARBA" id="ARBA00022448"/>
    </source>
</evidence>
<evidence type="ECO:0000256" key="12">
    <source>
        <dbReference type="SAM" id="Phobius"/>
    </source>
</evidence>
<keyword evidence="3" id="KW-0813">Transport</keyword>
<evidence type="ECO:0000256" key="8">
    <source>
        <dbReference type="ARBA" id="ARBA00023053"/>
    </source>
</evidence>
<gene>
    <name evidence="14" type="ORF">LVJ82_14695</name>
</gene>
<dbReference type="Proteomes" id="UP000832011">
    <property type="component" value="Chromosome"/>
</dbReference>
<keyword evidence="7 12" id="KW-1133">Transmembrane helix</keyword>
<evidence type="ECO:0000259" key="13">
    <source>
        <dbReference type="Pfam" id="PF00999"/>
    </source>
</evidence>
<protein>
    <submittedName>
        <fullName evidence="14">Cation:proton antiporter</fullName>
    </submittedName>
</protein>
<feature type="transmembrane region" description="Helical" evidence="12">
    <location>
        <begin position="242"/>
        <end position="274"/>
    </location>
</feature>
<evidence type="ECO:0000256" key="6">
    <source>
        <dbReference type="ARBA" id="ARBA00022692"/>
    </source>
</evidence>
<feature type="transmembrane region" description="Helical" evidence="12">
    <location>
        <begin position="6"/>
        <end position="23"/>
    </location>
</feature>